<dbReference type="eggNOG" id="ENOG502ZM7I">
    <property type="taxonomic scope" value="Bacteria"/>
</dbReference>
<keyword evidence="1" id="KW-1133">Transmembrane helix</keyword>
<dbReference type="EMBL" id="ABIB01000010">
    <property type="protein sequence ID" value="EDP95207.1"/>
    <property type="molecule type" value="Genomic_DNA"/>
</dbReference>
<feature type="transmembrane region" description="Helical" evidence="1">
    <location>
        <begin position="77"/>
        <end position="100"/>
    </location>
</feature>
<comment type="caution">
    <text evidence="2">The sequence shown here is derived from an EMBL/GenBank/DDBJ whole genome shotgun (WGS) entry which is preliminary data.</text>
</comment>
<feature type="transmembrane region" description="Helical" evidence="1">
    <location>
        <begin position="41"/>
        <end position="65"/>
    </location>
</feature>
<evidence type="ECO:0000313" key="2">
    <source>
        <dbReference type="EMBL" id="EDP95207.1"/>
    </source>
</evidence>
<name>A9E5P9_9FLAO</name>
<organism evidence="2 3">
    <name type="scientific">Kordia algicida OT-1</name>
    <dbReference type="NCBI Taxonomy" id="391587"/>
    <lineage>
        <taxon>Bacteria</taxon>
        <taxon>Pseudomonadati</taxon>
        <taxon>Bacteroidota</taxon>
        <taxon>Flavobacteriia</taxon>
        <taxon>Flavobacteriales</taxon>
        <taxon>Flavobacteriaceae</taxon>
        <taxon>Kordia</taxon>
    </lineage>
</organism>
<keyword evidence="1" id="KW-0812">Transmembrane</keyword>
<dbReference type="RefSeq" id="WP_007093963.1">
    <property type="nucleotide sequence ID" value="NZ_CP142125.1"/>
</dbReference>
<keyword evidence="1" id="KW-0472">Membrane</keyword>
<dbReference type="HOGENOM" id="CLU_2273638_0_0_10"/>
<sequence length="102" mass="12278">MTAINYNKWAFHFSIWIVIIFIVQTYLTIDYNAFTYNVERFVQVMGYLSIISLVLFLLTFIFLLVSIIKKLPKNYQFWISWAVISLYFMQFVIAFITMFIQS</sequence>
<protein>
    <submittedName>
        <fullName evidence="2">Uncharacterized protein</fullName>
    </submittedName>
</protein>
<accession>A9E5P9</accession>
<gene>
    <name evidence="2" type="ORF">KAOT1_06977</name>
</gene>
<reference evidence="2 3" key="1">
    <citation type="journal article" date="2011" name="J. Bacteriol.">
        <title>Genome sequence of the algicidal bacterium Kordia algicida OT-1.</title>
        <authorList>
            <person name="Lee H.S."/>
            <person name="Kang S.G."/>
            <person name="Kwon K.K."/>
            <person name="Lee J.H."/>
            <person name="Kim S.J."/>
        </authorList>
    </citation>
    <scope>NUCLEOTIDE SEQUENCE [LARGE SCALE GENOMIC DNA]</scope>
    <source>
        <strain evidence="2 3">OT-1</strain>
    </source>
</reference>
<dbReference type="OrthoDB" id="1445990at2"/>
<proteinExistence type="predicted"/>
<keyword evidence="3" id="KW-1185">Reference proteome</keyword>
<dbReference type="Proteomes" id="UP000002945">
    <property type="component" value="Unassembled WGS sequence"/>
</dbReference>
<evidence type="ECO:0000313" key="3">
    <source>
        <dbReference type="Proteomes" id="UP000002945"/>
    </source>
</evidence>
<evidence type="ECO:0000256" key="1">
    <source>
        <dbReference type="SAM" id="Phobius"/>
    </source>
</evidence>
<feature type="transmembrane region" description="Helical" evidence="1">
    <location>
        <begin position="9"/>
        <end position="29"/>
    </location>
</feature>
<dbReference type="STRING" id="391587.KAOT1_06977"/>
<dbReference type="AlphaFoldDB" id="A9E5P9"/>